<evidence type="ECO:0000259" key="1">
    <source>
        <dbReference type="PROSITE" id="PS50835"/>
    </source>
</evidence>
<dbReference type="EMBL" id="CP126214">
    <property type="protein sequence ID" value="WIA16354.1"/>
    <property type="molecule type" value="Genomic_DNA"/>
</dbReference>
<sequence>MGDWREKQVIAPCACAPILIASHLKAAAARNILPNLHTVVDNMPSPAVLSALAKVSSLTKLELYCSVAVKHWYLIDDNFSPAEHRVMVDPASASKLACELSGLRQLRALHLRWADISTRNDVNPLWRGLSGLSQLTSLTTTYTLPEDDMGYLCYLGQDKSIEIDLQGQLTCKHTLAKLTVLPTDGYLFGSDRPLLRPLTSLQALTDLVAPAAVIEGDLHPYDEANSRGTCSADSHYDKARDKGGPVLPCSLRKLELSSVDDMGHLLRLTSLTLLALHVAAEVSAQQLLRLTALGSLAHLRLGYFASNWRMRRTAHPLLGDSTAYDDEEDTAVTVLKQHAAQAWAVLPLRHL</sequence>
<gene>
    <name evidence="2" type="ORF">OEZ85_013052</name>
</gene>
<name>A0ABY8U5H5_TETOB</name>
<dbReference type="Proteomes" id="UP001244341">
    <property type="component" value="Chromosome 7b"/>
</dbReference>
<proteinExistence type="predicted"/>
<dbReference type="InterPro" id="IPR007110">
    <property type="entry name" value="Ig-like_dom"/>
</dbReference>
<evidence type="ECO:0000313" key="3">
    <source>
        <dbReference type="Proteomes" id="UP001244341"/>
    </source>
</evidence>
<reference evidence="2 3" key="1">
    <citation type="submission" date="2023-05" db="EMBL/GenBank/DDBJ databases">
        <title>A 100% complete, gapless, phased diploid assembly of the Scenedesmus obliquus UTEX 3031 genome.</title>
        <authorList>
            <person name="Biondi T.C."/>
            <person name="Hanschen E.R."/>
            <person name="Kwon T."/>
            <person name="Eng W."/>
            <person name="Kruse C.P.S."/>
            <person name="Koehler S.I."/>
            <person name="Kunde Y."/>
            <person name="Gleasner C.D."/>
            <person name="You Mak K.T."/>
            <person name="Polle J."/>
            <person name="Hovde B.T."/>
            <person name="Starkenburg S.R."/>
        </authorList>
    </citation>
    <scope>NUCLEOTIDE SEQUENCE [LARGE SCALE GENOMIC DNA]</scope>
    <source>
        <strain evidence="2 3">DOE0152z</strain>
    </source>
</reference>
<accession>A0ABY8U5H5</accession>
<organism evidence="2 3">
    <name type="scientific">Tetradesmus obliquus</name>
    <name type="common">Green alga</name>
    <name type="synonym">Acutodesmus obliquus</name>
    <dbReference type="NCBI Taxonomy" id="3088"/>
    <lineage>
        <taxon>Eukaryota</taxon>
        <taxon>Viridiplantae</taxon>
        <taxon>Chlorophyta</taxon>
        <taxon>core chlorophytes</taxon>
        <taxon>Chlorophyceae</taxon>
        <taxon>CS clade</taxon>
        <taxon>Sphaeropleales</taxon>
        <taxon>Scenedesmaceae</taxon>
        <taxon>Tetradesmus</taxon>
    </lineage>
</organism>
<feature type="domain" description="Ig-like" evidence="1">
    <location>
        <begin position="81"/>
        <end position="164"/>
    </location>
</feature>
<protein>
    <recommendedName>
        <fullName evidence="1">Ig-like domain-containing protein</fullName>
    </recommendedName>
</protein>
<evidence type="ECO:0000313" key="2">
    <source>
        <dbReference type="EMBL" id="WIA16354.1"/>
    </source>
</evidence>
<keyword evidence="3" id="KW-1185">Reference proteome</keyword>
<dbReference type="PROSITE" id="PS50835">
    <property type="entry name" value="IG_LIKE"/>
    <property type="match status" value="1"/>
</dbReference>